<dbReference type="Pfam" id="PF01627">
    <property type="entry name" value="Hpt"/>
    <property type="match status" value="1"/>
</dbReference>
<dbReference type="PROSITE" id="PS50046">
    <property type="entry name" value="PHYTOCHROME_2"/>
    <property type="match status" value="1"/>
</dbReference>
<comment type="caution">
    <text evidence="6">The sequence shown here is derived from an EMBL/GenBank/DDBJ whole genome shotgun (WGS) entry which is preliminary data.</text>
</comment>
<keyword evidence="2" id="KW-0175">Coiled coil</keyword>
<dbReference type="SUPFAM" id="SSF55781">
    <property type="entry name" value="GAF domain-like"/>
    <property type="match status" value="1"/>
</dbReference>
<proteinExistence type="predicted"/>
<evidence type="ECO:0000259" key="4">
    <source>
        <dbReference type="PROSITE" id="PS50046"/>
    </source>
</evidence>
<reference evidence="6 7" key="1">
    <citation type="submission" date="2018-04" db="EMBL/GenBank/DDBJ databases">
        <authorList>
            <person name="Go L.Y."/>
            <person name="Mitchell J.A."/>
        </authorList>
    </citation>
    <scope>NUCLEOTIDE SEQUENCE [LARGE SCALE GENOMIC DNA]</scope>
    <source>
        <strain evidence="6">ULC066bin1</strain>
    </source>
</reference>
<feature type="compositionally biased region" description="Polar residues" evidence="3">
    <location>
        <begin position="421"/>
        <end position="436"/>
    </location>
</feature>
<name>A0A2W4YCI0_9CYAN</name>
<dbReference type="Gene3D" id="3.30.450.40">
    <property type="match status" value="1"/>
</dbReference>
<evidence type="ECO:0000313" key="7">
    <source>
        <dbReference type="Proteomes" id="UP000249467"/>
    </source>
</evidence>
<dbReference type="InterPro" id="IPR003018">
    <property type="entry name" value="GAF"/>
</dbReference>
<protein>
    <recommendedName>
        <fullName evidence="8">GAF domain-containing protein</fullName>
    </recommendedName>
</protein>
<dbReference type="EMBL" id="QBML01000013">
    <property type="protein sequence ID" value="PZO40858.1"/>
    <property type="molecule type" value="Genomic_DNA"/>
</dbReference>
<evidence type="ECO:0008006" key="8">
    <source>
        <dbReference type="Google" id="ProtNLM"/>
    </source>
</evidence>
<dbReference type="InterPro" id="IPR016132">
    <property type="entry name" value="Phyto_chromo_attachment"/>
</dbReference>
<dbReference type="AlphaFoldDB" id="A0A2W4YCI0"/>
<dbReference type="SUPFAM" id="SSF47226">
    <property type="entry name" value="Histidine-containing phosphotransfer domain, HPT domain"/>
    <property type="match status" value="1"/>
</dbReference>
<dbReference type="GO" id="GO:0000160">
    <property type="term" value="P:phosphorelay signal transduction system"/>
    <property type="evidence" value="ECO:0007669"/>
    <property type="project" value="InterPro"/>
</dbReference>
<evidence type="ECO:0000259" key="5">
    <source>
        <dbReference type="PROSITE" id="PS50894"/>
    </source>
</evidence>
<organism evidence="6 7">
    <name type="scientific">Pseudanabaena frigida</name>
    <dbReference type="NCBI Taxonomy" id="945775"/>
    <lineage>
        <taxon>Bacteria</taxon>
        <taxon>Bacillati</taxon>
        <taxon>Cyanobacteriota</taxon>
        <taxon>Cyanophyceae</taxon>
        <taxon>Pseudanabaenales</taxon>
        <taxon>Pseudanabaenaceae</taxon>
        <taxon>Pseudanabaena</taxon>
    </lineage>
</organism>
<gene>
    <name evidence="6" type="ORF">DCF19_11150</name>
</gene>
<feature type="region of interest" description="Disordered" evidence="3">
    <location>
        <begin position="407"/>
        <end position="452"/>
    </location>
</feature>
<feature type="domain" description="HPt" evidence="5">
    <location>
        <begin position="597"/>
        <end position="698"/>
    </location>
</feature>
<dbReference type="Gene3D" id="1.20.120.160">
    <property type="entry name" value="HPT domain"/>
    <property type="match status" value="1"/>
</dbReference>
<evidence type="ECO:0000313" key="6">
    <source>
        <dbReference type="EMBL" id="PZO40858.1"/>
    </source>
</evidence>
<dbReference type="Pfam" id="PF01590">
    <property type="entry name" value="GAF"/>
    <property type="match status" value="1"/>
</dbReference>
<reference evidence="6 7" key="2">
    <citation type="submission" date="2018-06" db="EMBL/GenBank/DDBJ databases">
        <title>Metagenomic assembly of (sub)arctic Cyanobacteria and their associated microbiome from non-axenic cultures.</title>
        <authorList>
            <person name="Baurain D."/>
        </authorList>
    </citation>
    <scope>NUCLEOTIDE SEQUENCE [LARGE SCALE GENOMIC DNA]</scope>
    <source>
        <strain evidence="6">ULC066bin1</strain>
    </source>
</reference>
<dbReference type="Proteomes" id="UP000249467">
    <property type="component" value="Unassembled WGS sequence"/>
</dbReference>
<feature type="domain" description="Phytochrome chromophore attachment site" evidence="4">
    <location>
        <begin position="82"/>
        <end position="219"/>
    </location>
</feature>
<sequence>MDSTLLDQIRHLCRDRSSYEHLKAILVQQERVHQLSWEERYTKLIAAQESSGATQASDIFSNIIAREKALAQLADAIQRSPSIELVLQIAVQVAQKLLQVDRVAIFRRLPDGRGEFETDAIAAGLESLADMPERQLSLTRHIIESTQPESSVQTVDNISSSGLSSHIVTLLEQIGISSYATNKIYAGQEIWGNLVAFHGSAYHVWTESDRTSLSLIAAQIGIAISLTNLRQQSQDLTNDLQTLQIELANLQKTVLEIANSQPQSPIPLGIPTAEEQAIAPTPLDLFEEDSKEDLANAISENDSAEVETNIDRVNPNSDGESLTIKEQIEEEPQAAAQEIANDTEEILDDEITSSEYPPIPQNGVPPLFLIPDPHTSWSTLENELKNEDGNLREDIITDRELKSIEEFTKTEPPQFPLNKNDLATNDSDSSEVTTPELSDAETTDSESKLEIIEPELVELEISVSEEAESESTESEIVDVQLVQPQISDIEQNQPEISELEQSAEIELDRSEESNSEIDTLESSEPEESEVSAIASEKINQNVTESEPIESELEQIDASQTNLEMPVLEIDNDDDRDPAIEPQFIETILSIAGHDIKGINFLLEVIDSYLEETPRIVHAIDKAIATNDRPKILNSINKLRASSDYVGALALSYQCRQLESAVKANYVVLIYACLSQVAIEAQRATDALRIERSRYKFIE</sequence>
<dbReference type="SMART" id="SM00065">
    <property type="entry name" value="GAF"/>
    <property type="match status" value="1"/>
</dbReference>
<feature type="coiled-coil region" evidence="2">
    <location>
        <begin position="226"/>
        <end position="260"/>
    </location>
</feature>
<feature type="region of interest" description="Disordered" evidence="3">
    <location>
        <begin position="506"/>
        <end position="531"/>
    </location>
</feature>
<evidence type="ECO:0000256" key="1">
    <source>
        <dbReference type="PROSITE-ProRule" id="PRU00110"/>
    </source>
</evidence>
<feature type="compositionally biased region" description="Acidic residues" evidence="3">
    <location>
        <begin position="513"/>
        <end position="529"/>
    </location>
</feature>
<dbReference type="PROSITE" id="PS50894">
    <property type="entry name" value="HPT"/>
    <property type="match status" value="1"/>
</dbReference>
<evidence type="ECO:0000256" key="2">
    <source>
        <dbReference type="SAM" id="Coils"/>
    </source>
</evidence>
<comment type="caution">
    <text evidence="1">Lacks conserved residue(s) required for the propagation of feature annotation.</text>
</comment>
<accession>A0A2W4YCI0</accession>
<dbReference type="InterPro" id="IPR029016">
    <property type="entry name" value="GAF-like_dom_sf"/>
</dbReference>
<dbReference type="InterPro" id="IPR008207">
    <property type="entry name" value="Sig_transdc_His_kin_Hpt_dom"/>
</dbReference>
<dbReference type="InterPro" id="IPR036641">
    <property type="entry name" value="HPT_dom_sf"/>
</dbReference>
<evidence type="ECO:0000256" key="3">
    <source>
        <dbReference type="SAM" id="MobiDB-lite"/>
    </source>
</evidence>